<dbReference type="AlphaFoldDB" id="A0A379MNI9"/>
<dbReference type="Pfam" id="PF16357">
    <property type="entry name" value="PepSY_TM_like_2"/>
    <property type="match status" value="1"/>
</dbReference>
<proteinExistence type="predicted"/>
<dbReference type="EMBL" id="UGVL01000001">
    <property type="protein sequence ID" value="SUE33284.1"/>
    <property type="molecule type" value="Genomic_DNA"/>
</dbReference>
<evidence type="ECO:0008006" key="4">
    <source>
        <dbReference type="Google" id="ProtNLM"/>
    </source>
</evidence>
<accession>A0A379MNI9</accession>
<sequence>MASSFMTGVRKASRRLHRDFSYFFAGVILIYAISGIALNHKATFNSNYDISRHTFAVEGGIPPRSGITEEWVRKNLLEPVGEENAYTKHYFPKEGTLKVFLKGGSSVVADLGTGQAEYEAFKRRPFFSAISRLHYNPGRWWTVFSDIFGIALILITVTGFTMMKGRKGFLGWGGIEMLAGLLFPLAFLFFF</sequence>
<dbReference type="OrthoDB" id="9787788at2"/>
<keyword evidence="3" id="KW-1185">Reference proteome</keyword>
<evidence type="ECO:0000313" key="2">
    <source>
        <dbReference type="EMBL" id="SUE33284.1"/>
    </source>
</evidence>
<keyword evidence="1" id="KW-0812">Transmembrane</keyword>
<dbReference type="Proteomes" id="UP000255233">
    <property type="component" value="Unassembled WGS sequence"/>
</dbReference>
<dbReference type="InterPro" id="IPR032307">
    <property type="entry name" value="PepSY_TM-like_2"/>
</dbReference>
<feature type="transmembrane region" description="Helical" evidence="1">
    <location>
        <begin position="20"/>
        <end position="38"/>
    </location>
</feature>
<dbReference type="RefSeq" id="WP_037291537.1">
    <property type="nucleotide sequence ID" value="NZ_CANTWR010000008.1"/>
</dbReference>
<evidence type="ECO:0000256" key="1">
    <source>
        <dbReference type="SAM" id="Phobius"/>
    </source>
</evidence>
<reference evidence="2 3" key="1">
    <citation type="submission" date="2018-06" db="EMBL/GenBank/DDBJ databases">
        <authorList>
            <consortium name="Pathogen Informatics"/>
            <person name="Doyle S."/>
        </authorList>
    </citation>
    <scope>NUCLEOTIDE SEQUENCE [LARGE SCALE GENOMIC DNA]</scope>
    <source>
        <strain evidence="2 3">NCTC11190</strain>
    </source>
</reference>
<evidence type="ECO:0000313" key="3">
    <source>
        <dbReference type="Proteomes" id="UP000255233"/>
    </source>
</evidence>
<dbReference type="PANTHER" id="PTHR40115:SF1">
    <property type="entry name" value="INNER MEMBRANE PROTEIN WITH PEPSY TM HELIX"/>
    <property type="match status" value="1"/>
</dbReference>
<dbReference type="PANTHER" id="PTHR40115">
    <property type="entry name" value="INNER MEMBRANE PROTEIN WITH PEPSY TM HELIX"/>
    <property type="match status" value="1"/>
</dbReference>
<organism evidence="2 3">
    <name type="scientific">Rikenella microfusus</name>
    <dbReference type="NCBI Taxonomy" id="28139"/>
    <lineage>
        <taxon>Bacteria</taxon>
        <taxon>Pseudomonadati</taxon>
        <taxon>Bacteroidota</taxon>
        <taxon>Bacteroidia</taxon>
        <taxon>Bacteroidales</taxon>
        <taxon>Rikenellaceae</taxon>
        <taxon>Rikenella</taxon>
    </lineage>
</organism>
<feature type="transmembrane region" description="Helical" evidence="1">
    <location>
        <begin position="140"/>
        <end position="162"/>
    </location>
</feature>
<gene>
    <name evidence="2" type="ORF">NCTC11190_00490</name>
</gene>
<protein>
    <recommendedName>
        <fullName evidence="4">PepSY-associated TM helix</fullName>
    </recommendedName>
</protein>
<feature type="transmembrane region" description="Helical" evidence="1">
    <location>
        <begin position="169"/>
        <end position="190"/>
    </location>
</feature>
<dbReference type="STRING" id="880526.GCA_000427365_00955"/>
<keyword evidence="1" id="KW-1133">Transmembrane helix</keyword>
<keyword evidence="1" id="KW-0472">Membrane</keyword>
<name>A0A379MNI9_9BACT</name>